<dbReference type="EMBL" id="OZ019896">
    <property type="protein sequence ID" value="CAK9222982.1"/>
    <property type="molecule type" value="Genomic_DNA"/>
</dbReference>
<sequence>MPEYPKALSQEICENISDLFPQCLDTGSLLFCNNSHGGAGAASVESEGISVLGKKRHSQLEFVDGKRCRNMGLGHAKDERKMTTPQPSLEVLGASTGLKASPAASTLKPLIDTPSNHSELQNYEEVTGLVGGVRFREKLKKFVVEHRPSKFKWKLWVGTYPDLEQGKRAIDAARFYTGQENGQFYFPDSPAIFRAQGPLPRPFSTISKEIRDKQFNLDVKRRAKAAVKKDVEARKVKERQQQPVTSVEDVNRGLHNSVTPSMGFDSIPAIMTSISSSNTGLGDFSNLDECDDLEYQEFLDFLLEENQDGELEEVTSKVVGNSSSMNLGTASDDPSHVVDQWLFPDCVTFPSEAQGLLYCPSFDMGFDDIEFCEPGAYRNIRSSLTYMSNGEDLLDYDVQLWEHN</sequence>
<proteinExistence type="predicted"/>
<feature type="domain" description="AP2/ERF" evidence="6">
    <location>
        <begin position="129"/>
        <end position="187"/>
    </location>
</feature>
<keyword evidence="4" id="KW-0804">Transcription</keyword>
<dbReference type="PROSITE" id="PS51032">
    <property type="entry name" value="AP2_ERF"/>
    <property type="match status" value="1"/>
</dbReference>
<dbReference type="InterPro" id="IPR001471">
    <property type="entry name" value="AP2/ERF_dom"/>
</dbReference>
<gene>
    <name evidence="7" type="ORF">CSSPTR1EN2_LOCUS16601</name>
</gene>
<evidence type="ECO:0000313" key="8">
    <source>
        <dbReference type="Proteomes" id="UP001497512"/>
    </source>
</evidence>
<accession>A0ABP0UJD7</accession>
<dbReference type="PANTHER" id="PTHR31839:SF2">
    <property type="entry name" value="DEHYDRATION-RESPONSIVE ELEMENT-BINDING PROTEIN 1D"/>
    <property type="match status" value="1"/>
</dbReference>
<dbReference type="PANTHER" id="PTHR31839">
    <property type="entry name" value="DEHYDRATION-RESPONSIVE ELEMENT-BINDING PROTEIN 1D"/>
    <property type="match status" value="1"/>
</dbReference>
<evidence type="ECO:0000256" key="3">
    <source>
        <dbReference type="ARBA" id="ARBA00023125"/>
    </source>
</evidence>
<evidence type="ECO:0000256" key="1">
    <source>
        <dbReference type="ARBA" id="ARBA00004123"/>
    </source>
</evidence>
<organism evidence="7 8">
    <name type="scientific">Sphagnum troendelagicum</name>
    <dbReference type="NCBI Taxonomy" id="128251"/>
    <lineage>
        <taxon>Eukaryota</taxon>
        <taxon>Viridiplantae</taxon>
        <taxon>Streptophyta</taxon>
        <taxon>Embryophyta</taxon>
        <taxon>Bryophyta</taxon>
        <taxon>Sphagnophytina</taxon>
        <taxon>Sphagnopsida</taxon>
        <taxon>Sphagnales</taxon>
        <taxon>Sphagnaceae</taxon>
        <taxon>Sphagnum</taxon>
    </lineage>
</organism>
<comment type="subcellular location">
    <subcellularLocation>
        <location evidence="1">Nucleus</location>
    </subcellularLocation>
</comment>
<keyword evidence="2" id="KW-0805">Transcription regulation</keyword>
<evidence type="ECO:0000256" key="4">
    <source>
        <dbReference type="ARBA" id="ARBA00023163"/>
    </source>
</evidence>
<evidence type="ECO:0000256" key="5">
    <source>
        <dbReference type="ARBA" id="ARBA00023242"/>
    </source>
</evidence>
<dbReference type="InterPro" id="IPR045277">
    <property type="entry name" value="DRE1A-I"/>
</dbReference>
<keyword evidence="8" id="KW-1185">Reference proteome</keyword>
<keyword evidence="5" id="KW-0539">Nucleus</keyword>
<evidence type="ECO:0000313" key="7">
    <source>
        <dbReference type="EMBL" id="CAK9222982.1"/>
    </source>
</evidence>
<name>A0ABP0UJD7_9BRYO</name>
<evidence type="ECO:0000259" key="6">
    <source>
        <dbReference type="PROSITE" id="PS51032"/>
    </source>
</evidence>
<evidence type="ECO:0000256" key="2">
    <source>
        <dbReference type="ARBA" id="ARBA00023015"/>
    </source>
</evidence>
<keyword evidence="3" id="KW-0238">DNA-binding</keyword>
<reference evidence="7" key="1">
    <citation type="submission" date="2024-02" db="EMBL/GenBank/DDBJ databases">
        <authorList>
            <consortium name="ELIXIR-Norway"/>
            <consortium name="Elixir Norway"/>
        </authorList>
    </citation>
    <scope>NUCLEOTIDE SEQUENCE</scope>
</reference>
<dbReference type="Proteomes" id="UP001497512">
    <property type="component" value="Chromosome 4"/>
</dbReference>
<protein>
    <recommendedName>
        <fullName evidence="6">AP2/ERF domain-containing protein</fullName>
    </recommendedName>
</protein>